<sequence>MAAALSSQERLITNGRQRWASRAHRGPSGPDVKQLPGIVFPTAHHFTVSIFGAQYHADSPSEEKLALINRFDGLIKGAAIHVEELEQNDLPSKVWMSYWASPQAFKTWWESPKTAAFWSALPADAGFWRETVSIPATRGMYESNKPQASGFGHCGEAIPLTAKTGYWGAYRSRMTPDSPEDKFESPLPAVPTPRPLTDKIRSGRVRVSKFPDNINFVVEGQDYSYMNDNERGHWNENFDGLTKQWVTNVMNAGPEKGMVNARACHAFAGDKQPGATNGAVNGHATNGTNGANGTNGVNGTNGHTNGTNGHTNGHSNSIFPGLDYIRQAQILFWLDLSKMEYIGRYDKVHVKLRKDFFAAYGPGGVMEGGDLLLWVDVAILKGEEMDAEYVGCYDGTGFLAYDDHPSFASEVVEASQLPSFFDKPIPSQPIEW</sequence>
<evidence type="ECO:0000256" key="3">
    <source>
        <dbReference type="ARBA" id="ARBA00022723"/>
    </source>
</evidence>
<feature type="region of interest" description="Disordered" evidence="6">
    <location>
        <begin position="177"/>
        <end position="198"/>
    </location>
</feature>
<comment type="caution">
    <text evidence="7">The sequence shown here is derived from an EMBL/GenBank/DDBJ whole genome shotgun (WGS) entry which is preliminary data.</text>
</comment>
<dbReference type="GO" id="GO:0016829">
    <property type="term" value="F:lyase activity"/>
    <property type="evidence" value="ECO:0007669"/>
    <property type="project" value="UniProtKB-KW"/>
</dbReference>
<keyword evidence="4" id="KW-0408">Iron</keyword>
<evidence type="ECO:0000256" key="5">
    <source>
        <dbReference type="ARBA" id="ARBA00023239"/>
    </source>
</evidence>
<evidence type="ECO:0000313" key="7">
    <source>
        <dbReference type="EMBL" id="CAI0642286.1"/>
    </source>
</evidence>
<comment type="cofactor">
    <cofactor evidence="1">
        <name>heme b</name>
        <dbReference type="ChEBI" id="CHEBI:60344"/>
    </cofactor>
</comment>
<evidence type="ECO:0000256" key="6">
    <source>
        <dbReference type="SAM" id="MobiDB-lite"/>
    </source>
</evidence>
<evidence type="ECO:0000256" key="2">
    <source>
        <dbReference type="ARBA" id="ARBA00022617"/>
    </source>
</evidence>
<protein>
    <recommendedName>
        <fullName evidence="9">Phenylacetaldoxime dehydratase</fullName>
    </recommendedName>
</protein>
<keyword evidence="5" id="KW-0456">Lyase</keyword>
<accession>A0A9W4WEX8</accession>
<dbReference type="InterPro" id="IPR025702">
    <property type="entry name" value="OXD"/>
</dbReference>
<keyword evidence="8" id="KW-1185">Reference proteome</keyword>
<evidence type="ECO:0000256" key="1">
    <source>
        <dbReference type="ARBA" id="ARBA00001970"/>
    </source>
</evidence>
<proteinExistence type="predicted"/>
<evidence type="ECO:0008006" key="9">
    <source>
        <dbReference type="Google" id="ProtNLM"/>
    </source>
</evidence>
<dbReference type="Pfam" id="PF13816">
    <property type="entry name" value="Dehydratase_hem"/>
    <property type="match status" value="1"/>
</dbReference>
<evidence type="ECO:0000256" key="4">
    <source>
        <dbReference type="ARBA" id="ARBA00023004"/>
    </source>
</evidence>
<keyword evidence="2" id="KW-0349">Heme</keyword>
<gene>
    <name evidence="7" type="ORF">CGXH109_LOCUS12795</name>
</gene>
<organism evidence="7 8">
    <name type="scientific">Colletotrichum noveboracense</name>
    <dbReference type="NCBI Taxonomy" id="2664923"/>
    <lineage>
        <taxon>Eukaryota</taxon>
        <taxon>Fungi</taxon>
        <taxon>Dikarya</taxon>
        <taxon>Ascomycota</taxon>
        <taxon>Pezizomycotina</taxon>
        <taxon>Sordariomycetes</taxon>
        <taxon>Hypocreomycetidae</taxon>
        <taxon>Glomerellales</taxon>
        <taxon>Glomerellaceae</taxon>
        <taxon>Colletotrichum</taxon>
        <taxon>Colletotrichum gloeosporioides species complex</taxon>
    </lineage>
</organism>
<dbReference type="Proteomes" id="UP001152533">
    <property type="component" value="Unassembled WGS sequence"/>
</dbReference>
<name>A0A9W4WEX8_9PEZI</name>
<keyword evidence="3" id="KW-0479">Metal-binding</keyword>
<dbReference type="EMBL" id="CAMGZC010000049">
    <property type="protein sequence ID" value="CAI0642286.1"/>
    <property type="molecule type" value="Genomic_DNA"/>
</dbReference>
<dbReference type="AlphaFoldDB" id="A0A9W4WEX8"/>
<reference evidence="7" key="1">
    <citation type="submission" date="2022-08" db="EMBL/GenBank/DDBJ databases">
        <authorList>
            <person name="Giroux E."/>
            <person name="Giroux E."/>
        </authorList>
    </citation>
    <scope>NUCLEOTIDE SEQUENCE</scope>
    <source>
        <strain evidence="7">H1091258</strain>
    </source>
</reference>
<dbReference type="GO" id="GO:0046872">
    <property type="term" value="F:metal ion binding"/>
    <property type="evidence" value="ECO:0007669"/>
    <property type="project" value="UniProtKB-KW"/>
</dbReference>
<evidence type="ECO:0000313" key="8">
    <source>
        <dbReference type="Proteomes" id="UP001152533"/>
    </source>
</evidence>